<dbReference type="EMBL" id="CAJVQB010029086">
    <property type="protein sequence ID" value="CAG8813527.1"/>
    <property type="molecule type" value="Genomic_DNA"/>
</dbReference>
<evidence type="ECO:0000313" key="2">
    <source>
        <dbReference type="Proteomes" id="UP000789901"/>
    </source>
</evidence>
<keyword evidence="2" id="KW-1185">Reference proteome</keyword>
<gene>
    <name evidence="1" type="ORF">GMARGA_LOCUS25807</name>
</gene>
<protein>
    <submittedName>
        <fullName evidence="1">226_t:CDS:1</fullName>
    </submittedName>
</protein>
<organism evidence="1 2">
    <name type="scientific">Gigaspora margarita</name>
    <dbReference type="NCBI Taxonomy" id="4874"/>
    <lineage>
        <taxon>Eukaryota</taxon>
        <taxon>Fungi</taxon>
        <taxon>Fungi incertae sedis</taxon>
        <taxon>Mucoromycota</taxon>
        <taxon>Glomeromycotina</taxon>
        <taxon>Glomeromycetes</taxon>
        <taxon>Diversisporales</taxon>
        <taxon>Gigasporaceae</taxon>
        <taxon>Gigaspora</taxon>
    </lineage>
</organism>
<sequence length="129" mass="14624">MNHSSTANVADHLNKDFHQSSIYDFFLISIPEIDENLEGDVGFFLELLDLQKSNLSECSIANELVQAVDKTICKEDKTISNDFTNLQCKNVNPISNSKIIIDDIDNEPVKQIPVMMKTQLRLLSSCQKY</sequence>
<proteinExistence type="predicted"/>
<dbReference type="Proteomes" id="UP000789901">
    <property type="component" value="Unassembled WGS sequence"/>
</dbReference>
<accession>A0ABN7W2H7</accession>
<reference evidence="1 2" key="1">
    <citation type="submission" date="2021-06" db="EMBL/GenBank/DDBJ databases">
        <authorList>
            <person name="Kallberg Y."/>
            <person name="Tangrot J."/>
            <person name="Rosling A."/>
        </authorList>
    </citation>
    <scope>NUCLEOTIDE SEQUENCE [LARGE SCALE GENOMIC DNA]</scope>
    <source>
        <strain evidence="1 2">120-4 pot B 10/14</strain>
    </source>
</reference>
<evidence type="ECO:0000313" key="1">
    <source>
        <dbReference type="EMBL" id="CAG8813527.1"/>
    </source>
</evidence>
<name>A0ABN7W2H7_GIGMA</name>
<comment type="caution">
    <text evidence="1">The sequence shown here is derived from an EMBL/GenBank/DDBJ whole genome shotgun (WGS) entry which is preliminary data.</text>
</comment>